<comment type="caution">
    <text evidence="8">The sequence shown here is derived from an EMBL/GenBank/DDBJ whole genome shotgun (WGS) entry which is preliminary data.</text>
</comment>
<evidence type="ECO:0000256" key="4">
    <source>
        <dbReference type="ARBA" id="ARBA00023143"/>
    </source>
</evidence>
<dbReference type="GO" id="GO:0005576">
    <property type="term" value="C:extracellular region"/>
    <property type="evidence" value="ECO:0007669"/>
    <property type="project" value="UniProtKB-SubCell"/>
</dbReference>
<dbReference type="PANTHER" id="PTHR30288:SF0">
    <property type="entry name" value="FLAGELLAR HOOK-ASSOCIATED PROTEIN 2"/>
    <property type="match status" value="1"/>
</dbReference>
<dbReference type="Pfam" id="PF07195">
    <property type="entry name" value="FliD_C"/>
    <property type="match status" value="1"/>
</dbReference>
<comment type="subcellular location">
    <subcellularLocation>
        <location evidence="5">Secreted</location>
    </subcellularLocation>
    <subcellularLocation>
        <location evidence="5">Bacterial flagellum</location>
    </subcellularLocation>
</comment>
<comment type="similarity">
    <text evidence="1 5">Belongs to the FliD family.</text>
</comment>
<dbReference type="GO" id="GO:0071973">
    <property type="term" value="P:bacterial-type flagellum-dependent cell motility"/>
    <property type="evidence" value="ECO:0007669"/>
    <property type="project" value="TreeGrafter"/>
</dbReference>
<dbReference type="EMBL" id="JAUORK010000001">
    <property type="protein sequence ID" value="MDO6670571.1"/>
    <property type="molecule type" value="Genomic_DNA"/>
</dbReference>
<dbReference type="GO" id="GO:0009421">
    <property type="term" value="C:bacterial-type flagellum filament cap"/>
    <property type="evidence" value="ECO:0007669"/>
    <property type="project" value="InterPro"/>
</dbReference>
<feature type="domain" description="Flagellar hook-associated protein 2 C-terminal" evidence="7">
    <location>
        <begin position="242"/>
        <end position="463"/>
    </location>
</feature>
<evidence type="ECO:0000256" key="5">
    <source>
        <dbReference type="RuleBase" id="RU362066"/>
    </source>
</evidence>
<organism evidence="8 9">
    <name type="scientific">Cobetia amphilecti</name>
    <dbReference type="NCBI Taxonomy" id="1055104"/>
    <lineage>
        <taxon>Bacteria</taxon>
        <taxon>Pseudomonadati</taxon>
        <taxon>Pseudomonadota</taxon>
        <taxon>Gammaproteobacteria</taxon>
        <taxon>Oceanospirillales</taxon>
        <taxon>Halomonadaceae</taxon>
        <taxon>Cobetia</taxon>
    </lineage>
</organism>
<dbReference type="RefSeq" id="WP_303592409.1">
    <property type="nucleotide sequence ID" value="NZ_JAUORK010000001.1"/>
</dbReference>
<evidence type="ECO:0000313" key="8">
    <source>
        <dbReference type="EMBL" id="MDO6670571.1"/>
    </source>
</evidence>
<evidence type="ECO:0000313" key="9">
    <source>
        <dbReference type="Proteomes" id="UP001170481"/>
    </source>
</evidence>
<accession>A0AAP4TX48</accession>
<evidence type="ECO:0000256" key="1">
    <source>
        <dbReference type="ARBA" id="ARBA00009764"/>
    </source>
</evidence>
<evidence type="ECO:0000256" key="2">
    <source>
        <dbReference type="ARBA" id="ARBA00011255"/>
    </source>
</evidence>
<dbReference type="GO" id="GO:0009424">
    <property type="term" value="C:bacterial-type flagellum hook"/>
    <property type="evidence" value="ECO:0007669"/>
    <property type="project" value="UniProtKB-UniRule"/>
</dbReference>
<name>A0AAP4TX48_9GAMM</name>
<keyword evidence="8" id="KW-0969">Cilium</keyword>
<proteinExistence type="inferred from homology"/>
<sequence length="485" mass="50517">MATISSLGIGSGLDLNSLLTDLETAERQKLTPIETQQASYEAELSAWGTIQSRLESLDTAAAALADAETYAGMTTTASGSGVSATATSEVSAGSYSVAVTQLAQAQSLATTGQASRDEAIGDGTATTLTLSLGTLASDGSYAADAERSASIVIDESNNTLEGMRDAINEAGLGVTASIVNDGSDTPYRLVMTSEETGNEAVMSLSTSGEVAELDSLLSHDPASYDPTSSDPAAGGMEEVVAARNAEFSVNGISMQATSNVIDDAVDGLTLTLSETNTTVSVVTVKENAESVSKAMETFVNAYNDLQDTIDNYTAFNADEGTAGELLGDSTLRTIESRLTSALNFTSEGDFYALSSLGVSRTNDGKLEFDSAVIEAADSEQLAAMSGFFISDDEAGTSGFASQMSSLLEEVVGEDGTLESTTEGIEGSLESLASQYEQTEDTIEATIERYREQFTELDILVANLTSTSDYLTSQLETLENSWDMTG</sequence>
<keyword evidence="8" id="KW-0966">Cell projection</keyword>
<comment type="function">
    <text evidence="5">Required for morphogenesis and for the elongation of the flagellar filament by facilitating polymerization of the flagellin monomers at the tip of growing filament. Forms a capping structure, which prevents flagellin subunits (transported through the central channel of the flagellum) from leaking out without polymerization at the distal end.</text>
</comment>
<keyword evidence="8" id="KW-0282">Flagellum</keyword>
<feature type="domain" description="Flagellar hook-associated protein 2 N-terminal" evidence="6">
    <location>
        <begin position="11"/>
        <end position="106"/>
    </location>
</feature>
<protein>
    <recommendedName>
        <fullName evidence="5">Flagellar hook-associated protein 2</fullName>
        <shortName evidence="5">HAP2</shortName>
    </recommendedName>
    <alternativeName>
        <fullName evidence="5">Flagellar cap protein</fullName>
    </alternativeName>
</protein>
<reference evidence="8" key="1">
    <citation type="submission" date="2023-07" db="EMBL/GenBank/DDBJ databases">
        <title>Genome content predicts the carbon catabolic preferences of heterotrophic bacteria.</title>
        <authorList>
            <person name="Gralka M."/>
        </authorList>
    </citation>
    <scope>NUCLEOTIDE SEQUENCE</scope>
    <source>
        <strain evidence="8">C2R13</strain>
    </source>
</reference>
<dbReference type="Proteomes" id="UP001170481">
    <property type="component" value="Unassembled WGS sequence"/>
</dbReference>
<keyword evidence="5" id="KW-0964">Secreted</keyword>
<dbReference type="InterPro" id="IPR003481">
    <property type="entry name" value="FliD_N"/>
</dbReference>
<comment type="subunit">
    <text evidence="2 5">Homopentamer.</text>
</comment>
<evidence type="ECO:0000259" key="6">
    <source>
        <dbReference type="Pfam" id="PF02465"/>
    </source>
</evidence>
<dbReference type="Pfam" id="PF02465">
    <property type="entry name" value="FliD_N"/>
    <property type="match status" value="1"/>
</dbReference>
<dbReference type="GO" id="GO:0007155">
    <property type="term" value="P:cell adhesion"/>
    <property type="evidence" value="ECO:0007669"/>
    <property type="project" value="InterPro"/>
</dbReference>
<keyword evidence="4 5" id="KW-0975">Bacterial flagellum</keyword>
<gene>
    <name evidence="8" type="primary">fliD</name>
    <name evidence="8" type="ORF">Q4535_00430</name>
</gene>
<dbReference type="NCBIfam" id="NF005955">
    <property type="entry name" value="PRK08032.1"/>
    <property type="match status" value="1"/>
</dbReference>
<dbReference type="InterPro" id="IPR040026">
    <property type="entry name" value="FliD"/>
</dbReference>
<evidence type="ECO:0000256" key="3">
    <source>
        <dbReference type="ARBA" id="ARBA00023054"/>
    </source>
</evidence>
<dbReference type="PANTHER" id="PTHR30288">
    <property type="entry name" value="FLAGELLAR CAP/ASSEMBLY PROTEIN FLID"/>
    <property type="match status" value="1"/>
</dbReference>
<evidence type="ECO:0000259" key="7">
    <source>
        <dbReference type="Pfam" id="PF07195"/>
    </source>
</evidence>
<dbReference type="InterPro" id="IPR010809">
    <property type="entry name" value="FliD_C"/>
</dbReference>
<keyword evidence="3" id="KW-0175">Coiled coil</keyword>
<dbReference type="AlphaFoldDB" id="A0AAP4TX48"/>